<comment type="similarity">
    <text evidence="1">Belongs to the ABC transporter superfamily.</text>
</comment>
<accession>X1VN57</accession>
<comment type="caution">
    <text evidence="5">The sequence shown here is derived from an EMBL/GenBank/DDBJ whole genome shotgun (WGS) entry which is preliminary data.</text>
</comment>
<keyword evidence="2" id="KW-0813">Transport</keyword>
<protein>
    <recommendedName>
        <fullName evidence="6">ABC transporter domain-containing protein</fullName>
    </recommendedName>
</protein>
<evidence type="ECO:0000256" key="3">
    <source>
        <dbReference type="ARBA" id="ARBA00022741"/>
    </source>
</evidence>
<dbReference type="InterPro" id="IPR027417">
    <property type="entry name" value="P-loop_NTPase"/>
</dbReference>
<dbReference type="AlphaFoldDB" id="X1VN57"/>
<gene>
    <name evidence="5" type="ORF">S12H4_61051</name>
</gene>
<dbReference type="PANTHER" id="PTHR42711">
    <property type="entry name" value="ABC TRANSPORTER ATP-BINDING PROTEIN"/>
    <property type="match status" value="1"/>
</dbReference>
<dbReference type="EMBL" id="BARW01040389">
    <property type="protein sequence ID" value="GAJ17636.1"/>
    <property type="molecule type" value="Genomic_DNA"/>
</dbReference>
<evidence type="ECO:0000313" key="5">
    <source>
        <dbReference type="EMBL" id="GAJ17636.1"/>
    </source>
</evidence>
<evidence type="ECO:0008006" key="6">
    <source>
        <dbReference type="Google" id="ProtNLM"/>
    </source>
</evidence>
<reference evidence="5" key="1">
    <citation type="journal article" date="2014" name="Front. Microbiol.">
        <title>High frequency of phylogenetically diverse reductive dehalogenase-homologous genes in deep subseafloor sedimentary metagenomes.</title>
        <authorList>
            <person name="Kawai M."/>
            <person name="Futagami T."/>
            <person name="Toyoda A."/>
            <person name="Takaki Y."/>
            <person name="Nishi S."/>
            <person name="Hori S."/>
            <person name="Arai W."/>
            <person name="Tsubouchi T."/>
            <person name="Morono Y."/>
            <person name="Uchiyama I."/>
            <person name="Ito T."/>
            <person name="Fujiyama A."/>
            <person name="Inagaki F."/>
            <person name="Takami H."/>
        </authorList>
    </citation>
    <scope>NUCLEOTIDE SEQUENCE</scope>
    <source>
        <strain evidence="5">Expedition CK06-06</strain>
    </source>
</reference>
<feature type="non-terminal residue" evidence="5">
    <location>
        <position position="49"/>
    </location>
</feature>
<organism evidence="5">
    <name type="scientific">marine sediment metagenome</name>
    <dbReference type="NCBI Taxonomy" id="412755"/>
    <lineage>
        <taxon>unclassified sequences</taxon>
        <taxon>metagenomes</taxon>
        <taxon>ecological metagenomes</taxon>
    </lineage>
</organism>
<keyword evidence="3" id="KW-0547">Nucleotide-binding</keyword>
<dbReference type="GO" id="GO:0005524">
    <property type="term" value="F:ATP binding"/>
    <property type="evidence" value="ECO:0007669"/>
    <property type="project" value="UniProtKB-KW"/>
</dbReference>
<dbReference type="SUPFAM" id="SSF52540">
    <property type="entry name" value="P-loop containing nucleoside triphosphate hydrolases"/>
    <property type="match status" value="1"/>
</dbReference>
<dbReference type="Gene3D" id="3.40.50.300">
    <property type="entry name" value="P-loop containing nucleotide triphosphate hydrolases"/>
    <property type="match status" value="1"/>
</dbReference>
<keyword evidence="4" id="KW-0067">ATP-binding</keyword>
<sequence>MASVRLASLTKIFGQVAAIDNIDLEIDDREFFVLLGPTGAGKTTTLRLA</sequence>
<name>X1VN57_9ZZZZ</name>
<proteinExistence type="inferred from homology"/>
<dbReference type="InterPro" id="IPR050763">
    <property type="entry name" value="ABC_transporter_ATP-binding"/>
</dbReference>
<evidence type="ECO:0000256" key="2">
    <source>
        <dbReference type="ARBA" id="ARBA00022448"/>
    </source>
</evidence>
<evidence type="ECO:0000256" key="1">
    <source>
        <dbReference type="ARBA" id="ARBA00005417"/>
    </source>
</evidence>
<dbReference type="PANTHER" id="PTHR42711:SF5">
    <property type="entry name" value="ABC TRANSPORTER ATP-BINDING PROTEIN NATA"/>
    <property type="match status" value="1"/>
</dbReference>
<evidence type="ECO:0000256" key="4">
    <source>
        <dbReference type="ARBA" id="ARBA00022840"/>
    </source>
</evidence>